<dbReference type="InterPro" id="IPR036864">
    <property type="entry name" value="Zn2-C6_fun-type_DNA-bd_sf"/>
</dbReference>
<dbReference type="PROSITE" id="PS00463">
    <property type="entry name" value="ZN2_CY6_FUNGAL_1"/>
    <property type="match status" value="1"/>
</dbReference>
<dbReference type="GO" id="GO:0000981">
    <property type="term" value="F:DNA-binding transcription factor activity, RNA polymerase II-specific"/>
    <property type="evidence" value="ECO:0007669"/>
    <property type="project" value="InterPro"/>
</dbReference>
<accession>A0A0D1Y2A3</accession>
<dbReference type="GO" id="GO:0000976">
    <property type="term" value="F:transcription cis-regulatory region binding"/>
    <property type="evidence" value="ECO:0007669"/>
    <property type="project" value="TreeGrafter"/>
</dbReference>
<evidence type="ECO:0000256" key="6">
    <source>
        <dbReference type="SAM" id="MobiDB-lite"/>
    </source>
</evidence>
<dbReference type="InterPro" id="IPR001138">
    <property type="entry name" value="Zn2Cys6_DnaBD"/>
</dbReference>
<dbReference type="GO" id="GO:0005634">
    <property type="term" value="C:nucleus"/>
    <property type="evidence" value="ECO:0007669"/>
    <property type="project" value="UniProtKB-SubCell"/>
</dbReference>
<dbReference type="HOGENOM" id="CLU_006524_13_0_1"/>
<evidence type="ECO:0000256" key="5">
    <source>
        <dbReference type="ARBA" id="ARBA00023242"/>
    </source>
</evidence>
<evidence type="ECO:0000256" key="1">
    <source>
        <dbReference type="ARBA" id="ARBA00004123"/>
    </source>
</evidence>
<evidence type="ECO:0000313" key="9">
    <source>
        <dbReference type="Proteomes" id="UP000053599"/>
    </source>
</evidence>
<keyword evidence="5" id="KW-0539">Nucleus</keyword>
<evidence type="ECO:0000259" key="7">
    <source>
        <dbReference type="PROSITE" id="PS50048"/>
    </source>
</evidence>
<evidence type="ECO:0000256" key="3">
    <source>
        <dbReference type="ARBA" id="ARBA00023125"/>
    </source>
</evidence>
<dbReference type="CDD" id="cd12148">
    <property type="entry name" value="fungal_TF_MHR"/>
    <property type="match status" value="1"/>
</dbReference>
<reference evidence="8 9" key="1">
    <citation type="submission" date="2015-01" db="EMBL/GenBank/DDBJ databases">
        <title>The Genome Sequence of Exophiala sideris CBS121828.</title>
        <authorList>
            <consortium name="The Broad Institute Genomics Platform"/>
            <person name="Cuomo C."/>
            <person name="de Hoog S."/>
            <person name="Gorbushina A."/>
            <person name="Stielow B."/>
            <person name="Teixiera M."/>
            <person name="Abouelleil A."/>
            <person name="Chapman S.B."/>
            <person name="Priest M."/>
            <person name="Young S.K."/>
            <person name="Wortman J."/>
            <person name="Nusbaum C."/>
            <person name="Birren B."/>
        </authorList>
    </citation>
    <scope>NUCLEOTIDE SEQUENCE [LARGE SCALE GENOMIC DNA]</scope>
    <source>
        <strain evidence="8 9">CBS 121828</strain>
    </source>
</reference>
<proteinExistence type="predicted"/>
<dbReference type="PANTHER" id="PTHR31845:SF10">
    <property type="entry name" value="ZN(II)2CYS6 TRANSCRIPTION FACTOR (EUROFUNG)"/>
    <property type="match status" value="1"/>
</dbReference>
<dbReference type="OrthoDB" id="5226580at2759"/>
<dbReference type="Proteomes" id="UP000053599">
    <property type="component" value="Unassembled WGS sequence"/>
</dbReference>
<dbReference type="PROSITE" id="PS50048">
    <property type="entry name" value="ZN2_CY6_FUNGAL_2"/>
    <property type="match status" value="1"/>
</dbReference>
<evidence type="ECO:0000256" key="2">
    <source>
        <dbReference type="ARBA" id="ARBA00023015"/>
    </source>
</evidence>
<dbReference type="CDD" id="cd00067">
    <property type="entry name" value="GAL4"/>
    <property type="match status" value="1"/>
</dbReference>
<evidence type="ECO:0000256" key="4">
    <source>
        <dbReference type="ARBA" id="ARBA00023163"/>
    </source>
</evidence>
<organism evidence="8 9">
    <name type="scientific">Exophiala sideris</name>
    <dbReference type="NCBI Taxonomy" id="1016849"/>
    <lineage>
        <taxon>Eukaryota</taxon>
        <taxon>Fungi</taxon>
        <taxon>Dikarya</taxon>
        <taxon>Ascomycota</taxon>
        <taxon>Pezizomycotina</taxon>
        <taxon>Eurotiomycetes</taxon>
        <taxon>Chaetothyriomycetidae</taxon>
        <taxon>Chaetothyriales</taxon>
        <taxon>Herpotrichiellaceae</taxon>
        <taxon>Exophiala</taxon>
    </lineage>
</organism>
<dbReference type="STRING" id="1016849.A0A0D1Y2A3"/>
<keyword evidence="2" id="KW-0805">Transcription regulation</keyword>
<dbReference type="GO" id="GO:0008270">
    <property type="term" value="F:zinc ion binding"/>
    <property type="evidence" value="ECO:0007669"/>
    <property type="project" value="InterPro"/>
</dbReference>
<gene>
    <name evidence="8" type="ORF">PV11_08839</name>
</gene>
<dbReference type="SMART" id="SM00066">
    <property type="entry name" value="GAL4"/>
    <property type="match status" value="1"/>
</dbReference>
<feature type="compositionally biased region" description="Polar residues" evidence="6">
    <location>
        <begin position="81"/>
        <end position="105"/>
    </location>
</feature>
<dbReference type="EMBL" id="KN846954">
    <property type="protein sequence ID" value="KIV76997.1"/>
    <property type="molecule type" value="Genomic_DNA"/>
</dbReference>
<dbReference type="AlphaFoldDB" id="A0A0D1Y2A3"/>
<dbReference type="Pfam" id="PF00172">
    <property type="entry name" value="Zn_clus"/>
    <property type="match status" value="1"/>
</dbReference>
<protein>
    <recommendedName>
        <fullName evidence="7">Zn(2)-C6 fungal-type domain-containing protein</fullName>
    </recommendedName>
</protein>
<dbReference type="Gene3D" id="4.10.240.10">
    <property type="entry name" value="Zn(2)-C6 fungal-type DNA-binding domain"/>
    <property type="match status" value="1"/>
</dbReference>
<keyword evidence="4" id="KW-0804">Transcription</keyword>
<evidence type="ECO:0000313" key="8">
    <source>
        <dbReference type="EMBL" id="KIV76997.1"/>
    </source>
</evidence>
<comment type="subcellular location">
    <subcellularLocation>
        <location evidence="1">Nucleus</location>
    </subcellularLocation>
</comment>
<feature type="domain" description="Zn(2)-C6 fungal-type" evidence="7">
    <location>
        <begin position="9"/>
        <end position="42"/>
    </location>
</feature>
<sequence>MPEDKKQPACTECREKKLRCVPSLENPDVCHRCARLGKECQIPEAKRRERKARLRGRVEHLESHYSEILNLLKRNVHNDASPATTSSQQPGPSVSDNQAHSASTSLLSPRAPSIFSAIVGTDLLPYDECESLISDYRRMARGHTPFVIIPESCHATSLVEERPMLAQAIFIVTSWRHPARQSVLRANYLKELGDKYLVRSDKSLDLLQSLIVYFVWCHWYTVTFSSQPYRLATMIVTMAIELGITQRPMSTTQHEVIVNSTSVLSKTNETVSSKFWNYEARRAFIAAYVVSTFCSLASRRYRFMPYTQYLEECASSLAADPQYPSDRLLVHVLGSMHLAEQVSCTFDHGSGEKIDELDDDKIQLLVKALDKRGTEWRTALPSGSIESGRLYRSYYTGRAYIHEVGLYGVQQGQTPSITRTSIIYECFDSSMKALSAIVELSFDELADWGVMDWRQLNLVIMLCTKSSIILDSAYASLESSQRADWLAKCLDTLCLQARELHRTAVAGDPQAQEQDHFLKRLATEWHNVKTYYQNCVQRNLPQPQQIPIGLQPAPAIQQGLQTLDFPFDVDPFNDMYWFGLADTTDAAALNTANWPMQ</sequence>
<dbReference type="SUPFAM" id="SSF57701">
    <property type="entry name" value="Zn2/Cys6 DNA-binding domain"/>
    <property type="match status" value="1"/>
</dbReference>
<name>A0A0D1Y2A3_9EURO</name>
<keyword evidence="3" id="KW-0238">DNA-binding</keyword>
<feature type="region of interest" description="Disordered" evidence="6">
    <location>
        <begin position="79"/>
        <end position="105"/>
    </location>
</feature>
<dbReference type="PANTHER" id="PTHR31845">
    <property type="entry name" value="FINGER DOMAIN PROTEIN, PUTATIVE-RELATED"/>
    <property type="match status" value="1"/>
</dbReference>
<dbReference type="InterPro" id="IPR051089">
    <property type="entry name" value="prtT"/>
</dbReference>